<dbReference type="InterPro" id="IPR019428">
    <property type="entry name" value="7TM_GPCR_serpentine_rcpt_Str"/>
</dbReference>
<dbReference type="Pfam" id="PF10326">
    <property type="entry name" value="7TM_GPCR_Str"/>
    <property type="match status" value="2"/>
</dbReference>
<evidence type="ECO:0000313" key="2">
    <source>
        <dbReference type="EMBL" id="GMS93838.1"/>
    </source>
</evidence>
<dbReference type="PANTHER" id="PTHR22943">
    <property type="entry name" value="7-TRANSMEMBRANE DOMAIN RECEPTOR C.ELEGANS"/>
    <property type="match status" value="1"/>
</dbReference>
<feature type="transmembrane region" description="Helical" evidence="1">
    <location>
        <begin position="48"/>
        <end position="66"/>
    </location>
</feature>
<gene>
    <name evidence="2" type="ORF">PENTCL1PPCAC_16013</name>
</gene>
<feature type="non-terminal residue" evidence="2">
    <location>
        <position position="269"/>
    </location>
</feature>
<keyword evidence="1" id="KW-1133">Transmembrane helix</keyword>
<comment type="caution">
    <text evidence="2">The sequence shown here is derived from an EMBL/GenBank/DDBJ whole genome shotgun (WGS) entry which is preliminary data.</text>
</comment>
<feature type="transmembrane region" description="Helical" evidence="1">
    <location>
        <begin position="99"/>
        <end position="121"/>
    </location>
</feature>
<evidence type="ECO:0008006" key="4">
    <source>
        <dbReference type="Google" id="ProtNLM"/>
    </source>
</evidence>
<dbReference type="Proteomes" id="UP001432027">
    <property type="component" value="Unassembled WGS sequence"/>
</dbReference>
<organism evidence="2 3">
    <name type="scientific">Pristionchus entomophagus</name>
    <dbReference type="NCBI Taxonomy" id="358040"/>
    <lineage>
        <taxon>Eukaryota</taxon>
        <taxon>Metazoa</taxon>
        <taxon>Ecdysozoa</taxon>
        <taxon>Nematoda</taxon>
        <taxon>Chromadorea</taxon>
        <taxon>Rhabditida</taxon>
        <taxon>Rhabditina</taxon>
        <taxon>Diplogasteromorpha</taxon>
        <taxon>Diplogasteroidea</taxon>
        <taxon>Neodiplogasteridae</taxon>
        <taxon>Pristionchus</taxon>
    </lineage>
</organism>
<protein>
    <recommendedName>
        <fullName evidence="4">G protein-coupled receptor</fullName>
    </recommendedName>
</protein>
<evidence type="ECO:0000256" key="1">
    <source>
        <dbReference type="SAM" id="Phobius"/>
    </source>
</evidence>
<feature type="transmembrane region" description="Helical" evidence="1">
    <location>
        <begin position="141"/>
        <end position="165"/>
    </location>
</feature>
<sequence length="269" mass="30209">MTNFLYSWSFEQPFHSIFLAVTTILSLCSNSLLLFIIHTTASDLIGSYRFLLAYFALCDIATSIAHATLQPYVHMTSTGFYFLPGNAGTTILGMPCGSILCVMFIATYYQTFIVLAYHFVYRYKTVTRGIGVSFTNNWTRSNWILVGAIVNVLYISAFCVTVSTTMMPTDENSKRAPPVVQGSTHTSEHLLRFQVAIKSLQTMIPCLFSYVPLSIILVWPFTGISLGAFGNVLYMTTAIFPSIDAFFVLFFIVKFRVAVIRLFHLPFKT</sequence>
<feature type="transmembrane region" description="Helical" evidence="1">
    <location>
        <begin position="232"/>
        <end position="253"/>
    </location>
</feature>
<keyword evidence="1" id="KW-0472">Membrane</keyword>
<feature type="transmembrane region" description="Helical" evidence="1">
    <location>
        <begin position="207"/>
        <end position="226"/>
    </location>
</feature>
<proteinExistence type="predicted"/>
<dbReference type="PANTHER" id="PTHR22943:SF248">
    <property type="entry name" value="SEVEN TM RECEPTOR"/>
    <property type="match status" value="1"/>
</dbReference>
<dbReference type="EMBL" id="BTSX01000004">
    <property type="protein sequence ID" value="GMS93838.1"/>
    <property type="molecule type" value="Genomic_DNA"/>
</dbReference>
<keyword evidence="1" id="KW-0812">Transmembrane</keyword>
<evidence type="ECO:0000313" key="3">
    <source>
        <dbReference type="Proteomes" id="UP001432027"/>
    </source>
</evidence>
<keyword evidence="3" id="KW-1185">Reference proteome</keyword>
<feature type="transmembrane region" description="Helical" evidence="1">
    <location>
        <begin position="14"/>
        <end position="36"/>
    </location>
</feature>
<dbReference type="AlphaFoldDB" id="A0AAV5THM5"/>
<name>A0AAV5THM5_9BILA</name>
<reference evidence="2" key="1">
    <citation type="submission" date="2023-10" db="EMBL/GenBank/DDBJ databases">
        <title>Genome assembly of Pristionchus species.</title>
        <authorList>
            <person name="Yoshida K."/>
            <person name="Sommer R.J."/>
        </authorList>
    </citation>
    <scope>NUCLEOTIDE SEQUENCE</scope>
    <source>
        <strain evidence="2">RS0144</strain>
    </source>
</reference>
<accession>A0AAV5THM5</accession>